<dbReference type="GO" id="GO:0016747">
    <property type="term" value="F:acyltransferase activity, transferring groups other than amino-acyl groups"/>
    <property type="evidence" value="ECO:0007669"/>
    <property type="project" value="InterPro"/>
</dbReference>
<dbReference type="InterPro" id="IPR016181">
    <property type="entry name" value="Acyl_CoA_acyltransferase"/>
</dbReference>
<dbReference type="Pfam" id="PF00583">
    <property type="entry name" value="Acetyltransf_1"/>
    <property type="match status" value="1"/>
</dbReference>
<dbReference type="Gene3D" id="3.40.630.30">
    <property type="match status" value="1"/>
</dbReference>
<sequence>MGRSNSEFEGITYRHYDKHPTSYEIEAIHPKTNESIAYMRYHKKTGEIQDISVDAEHRRKGVASGMFNHGKAIATSKGIVEPVRSGVKTDEGKVWNPKS</sequence>
<feature type="domain" description="N-acetyltransferase" evidence="1">
    <location>
        <begin position="38"/>
        <end position="81"/>
    </location>
</feature>
<accession>A0A6J5LCX1</accession>
<dbReference type="CDD" id="cd04301">
    <property type="entry name" value="NAT_SF"/>
    <property type="match status" value="1"/>
</dbReference>
<protein>
    <submittedName>
        <fullName evidence="2">NAT_SF domain containing protein</fullName>
    </submittedName>
</protein>
<dbReference type="EMBL" id="LR796236">
    <property type="protein sequence ID" value="CAB4129579.1"/>
    <property type="molecule type" value="Genomic_DNA"/>
</dbReference>
<proteinExistence type="predicted"/>
<evidence type="ECO:0000313" key="2">
    <source>
        <dbReference type="EMBL" id="CAB4129579.1"/>
    </source>
</evidence>
<organism evidence="2">
    <name type="scientific">uncultured Caudovirales phage</name>
    <dbReference type="NCBI Taxonomy" id="2100421"/>
    <lineage>
        <taxon>Viruses</taxon>
        <taxon>Duplodnaviria</taxon>
        <taxon>Heunggongvirae</taxon>
        <taxon>Uroviricota</taxon>
        <taxon>Caudoviricetes</taxon>
        <taxon>Peduoviridae</taxon>
        <taxon>Maltschvirus</taxon>
        <taxon>Maltschvirus maltsch</taxon>
    </lineage>
</organism>
<gene>
    <name evidence="2" type="ORF">UFOVP115_51</name>
</gene>
<name>A0A6J5LCX1_9CAUD</name>
<dbReference type="InterPro" id="IPR000182">
    <property type="entry name" value="GNAT_dom"/>
</dbReference>
<evidence type="ECO:0000259" key="1">
    <source>
        <dbReference type="Pfam" id="PF00583"/>
    </source>
</evidence>
<dbReference type="SUPFAM" id="SSF55729">
    <property type="entry name" value="Acyl-CoA N-acyltransferases (Nat)"/>
    <property type="match status" value="1"/>
</dbReference>
<reference evidence="2" key="1">
    <citation type="submission" date="2020-04" db="EMBL/GenBank/DDBJ databases">
        <authorList>
            <person name="Chiriac C."/>
            <person name="Salcher M."/>
            <person name="Ghai R."/>
            <person name="Kavagutti S V."/>
        </authorList>
    </citation>
    <scope>NUCLEOTIDE SEQUENCE</scope>
</reference>